<dbReference type="RefSeq" id="WP_011189945.1">
    <property type="nucleotide sequence ID" value="NC_006138.1"/>
</dbReference>
<feature type="transmembrane region" description="Helical" evidence="1">
    <location>
        <begin position="53"/>
        <end position="71"/>
    </location>
</feature>
<evidence type="ECO:0000313" key="2">
    <source>
        <dbReference type="EMBL" id="CAG37433.1"/>
    </source>
</evidence>
<dbReference type="HOGENOM" id="CLU_2381498_0_0_7"/>
<protein>
    <submittedName>
        <fullName evidence="2">Uncharacterized protein</fullName>
    </submittedName>
</protein>
<reference evidence="3" key="1">
    <citation type="journal article" date="2004" name="Environ. Microbiol.">
        <title>The genome of Desulfotalea psychrophila, a sulfate-reducing bacterium from permanently cold Arctic sediments.</title>
        <authorList>
            <person name="Rabus R."/>
            <person name="Ruepp A."/>
            <person name="Frickey T."/>
            <person name="Rattei T."/>
            <person name="Fartmann B."/>
            <person name="Stark M."/>
            <person name="Bauer M."/>
            <person name="Zibat A."/>
            <person name="Lombardot T."/>
            <person name="Becker I."/>
            <person name="Amann J."/>
            <person name="Gellner K."/>
            <person name="Teeling H."/>
            <person name="Leuschner W.D."/>
            <person name="Gloeckner F.-O."/>
            <person name="Lupas A.N."/>
            <person name="Amann R."/>
            <person name="Klenk H.-P."/>
        </authorList>
    </citation>
    <scope>NUCLEOTIDE SEQUENCE [LARGE SCALE GENOMIC DNA]</scope>
    <source>
        <strain evidence="3">DSM 12343 / LSv54</strain>
    </source>
</reference>
<evidence type="ECO:0000313" key="3">
    <source>
        <dbReference type="Proteomes" id="UP000000602"/>
    </source>
</evidence>
<keyword evidence="3" id="KW-1185">Reference proteome</keyword>
<dbReference type="Proteomes" id="UP000000602">
    <property type="component" value="Chromosome"/>
</dbReference>
<keyword evidence="1" id="KW-0472">Membrane</keyword>
<name>Q6AJP7_DESPS</name>
<keyword evidence="1" id="KW-0812">Transmembrane</keyword>
<dbReference type="KEGG" id="dps:DP2704"/>
<gene>
    <name evidence="2" type="ordered locus">DP2704</name>
</gene>
<dbReference type="EMBL" id="CR522870">
    <property type="protein sequence ID" value="CAG37433.1"/>
    <property type="molecule type" value="Genomic_DNA"/>
</dbReference>
<evidence type="ECO:0000256" key="1">
    <source>
        <dbReference type="SAM" id="Phobius"/>
    </source>
</evidence>
<keyword evidence="1" id="KW-1133">Transmembrane helix</keyword>
<proteinExistence type="predicted"/>
<accession>Q6AJP7</accession>
<sequence>MRKLIKAKDAQSCTWDYTESTKDHDIFKISANTALYKQKRIGLALPYKLRHTVWAMAGIYLAFYLFSYPLFDLYKVAMPQSVIKENMYRYDILT</sequence>
<dbReference type="AlphaFoldDB" id="Q6AJP7"/>
<organism evidence="2 3">
    <name type="scientific">Desulfotalea psychrophila (strain LSv54 / DSM 12343)</name>
    <dbReference type="NCBI Taxonomy" id="177439"/>
    <lineage>
        <taxon>Bacteria</taxon>
        <taxon>Pseudomonadati</taxon>
        <taxon>Thermodesulfobacteriota</taxon>
        <taxon>Desulfobulbia</taxon>
        <taxon>Desulfobulbales</taxon>
        <taxon>Desulfocapsaceae</taxon>
        <taxon>Desulfotalea</taxon>
    </lineage>
</organism>